<evidence type="ECO:0000313" key="2">
    <source>
        <dbReference type="Proteomes" id="UP001594351"/>
    </source>
</evidence>
<gene>
    <name evidence="1" type="ORF">ACFL27_11730</name>
</gene>
<keyword evidence="1" id="KW-0378">Hydrolase</keyword>
<dbReference type="InterPro" id="IPR007709">
    <property type="entry name" value="N-FG_amidohydro"/>
</dbReference>
<protein>
    <submittedName>
        <fullName evidence="1">N-formylglutamate amidohydrolase</fullName>
        <ecNumber evidence="1">3.5.1.68</ecNumber>
    </submittedName>
</protein>
<evidence type="ECO:0000313" key="1">
    <source>
        <dbReference type="EMBL" id="MFC1850855.1"/>
    </source>
</evidence>
<reference evidence="1 2" key="1">
    <citation type="submission" date="2024-09" db="EMBL/GenBank/DDBJ databases">
        <title>Laminarin stimulates single cell rates of sulfate reduction while oxygen inhibits transcriptomic activity in coastal marine sediment.</title>
        <authorList>
            <person name="Lindsay M."/>
            <person name="Orcutt B."/>
            <person name="Emerson D."/>
            <person name="Stepanauskas R."/>
            <person name="D'Angelo T."/>
        </authorList>
    </citation>
    <scope>NUCLEOTIDE SEQUENCE [LARGE SCALE GENOMIC DNA]</scope>
    <source>
        <strain evidence="1">SAG AM-311-K15</strain>
    </source>
</reference>
<proteinExistence type="predicted"/>
<dbReference type="Gene3D" id="3.40.630.40">
    <property type="entry name" value="Zn-dependent exopeptidases"/>
    <property type="match status" value="1"/>
</dbReference>
<dbReference type="EMBL" id="JBHPBY010000129">
    <property type="protein sequence ID" value="MFC1850855.1"/>
    <property type="molecule type" value="Genomic_DNA"/>
</dbReference>
<organism evidence="1 2">
    <name type="scientific">candidate division CSSED10-310 bacterium</name>
    <dbReference type="NCBI Taxonomy" id="2855610"/>
    <lineage>
        <taxon>Bacteria</taxon>
        <taxon>Bacteria division CSSED10-310</taxon>
    </lineage>
</organism>
<dbReference type="SUPFAM" id="SSF53187">
    <property type="entry name" value="Zn-dependent exopeptidases"/>
    <property type="match status" value="1"/>
</dbReference>
<dbReference type="GO" id="GO:0050129">
    <property type="term" value="F:N-formylglutamate deformylase activity"/>
    <property type="evidence" value="ECO:0007669"/>
    <property type="project" value="UniProtKB-EC"/>
</dbReference>
<comment type="caution">
    <text evidence="1">The sequence shown here is derived from an EMBL/GenBank/DDBJ whole genome shotgun (WGS) entry which is preliminary data.</text>
</comment>
<accession>A0ABV6YXD9</accession>
<name>A0ABV6YXD9_UNCC1</name>
<keyword evidence="2" id="KW-1185">Reference proteome</keyword>
<dbReference type="Pfam" id="PF05013">
    <property type="entry name" value="FGase"/>
    <property type="match status" value="1"/>
</dbReference>
<sequence>MKKLPFFISIPHGGTETPDEVKERICIGQADILEDGDAFTMDIYDVSADVRQVLKANIARAFVDLNRAEDDLPPENPDGVVKSSTCYSKPIYLPGQEPDDALIETLLTRFHRPYHRAIGETLTRSGTDIVLALDCHSMAALGPDIAPDTGKRRPLFCLGNRHGKTCPMETTHLLADCLRQAFDLEESDVTLNQPFAGGYITRTYGANPVPWIQVEMSRDLFLRQPYFDRETWLIDSSRLRELRSFFQAALQLFFKLLQR</sequence>
<dbReference type="EC" id="3.5.1.68" evidence="1"/>
<dbReference type="Proteomes" id="UP001594351">
    <property type="component" value="Unassembled WGS sequence"/>
</dbReference>